<dbReference type="EMBL" id="AP018165">
    <property type="protein sequence ID" value="BAX97625.1"/>
    <property type="molecule type" value="Genomic_DNA"/>
</dbReference>
<gene>
    <name evidence="2" type="ORF">MSTE_02313</name>
</gene>
<organism evidence="2 3">
    <name type="scientific">[Mycobacterium] stephanolepidis</name>
    <dbReference type="NCBI Taxonomy" id="1520670"/>
    <lineage>
        <taxon>Bacteria</taxon>
        <taxon>Bacillati</taxon>
        <taxon>Actinomycetota</taxon>
        <taxon>Actinomycetes</taxon>
        <taxon>Mycobacteriales</taxon>
        <taxon>Mycobacteriaceae</taxon>
        <taxon>Mycobacteroides</taxon>
    </lineage>
</organism>
<sequence>METDSCLPPVPLFDTDGEVTTQRAFITGANGFVGRALSRHLRALGWEIRGVDLVADPAHGVRAGDINVEGPWIADAATADAIFHTAAIVSNTAAADAAWRINVLGTKKVIDATSPGAVFIHLSSVRAFSDVDFPGMVTEDHPVRTDGNTYVDTKIASEQVVLQAHAAHRIDARIVRPGDIYGPGSRPWTLLPLEMIRGNQFVLPAMGKGIFSPIYIDDIIEGITSVATCDAASGQVFTISGGVGVTCAEFFGHYYRMLGKRGPLVLPTAAAVGLARAKSSILALSGRTTEANAASVRYLTRTGTYSIAKAQSVLGFRPQFTLESGMQATRTWLESQGLLG</sequence>
<dbReference type="Pfam" id="PF01370">
    <property type="entry name" value="Epimerase"/>
    <property type="match status" value="1"/>
</dbReference>
<dbReference type="PANTHER" id="PTHR43245">
    <property type="entry name" value="BIFUNCTIONAL POLYMYXIN RESISTANCE PROTEIN ARNA"/>
    <property type="match status" value="1"/>
</dbReference>
<dbReference type="Gene3D" id="3.40.50.720">
    <property type="entry name" value="NAD(P)-binding Rossmann-like Domain"/>
    <property type="match status" value="1"/>
</dbReference>
<reference evidence="2 3" key="2">
    <citation type="journal article" date="2017" name="Int. J. Syst. Evol. Microbiol.">
        <title>Mycobacterium stephanolepidis sp. nov., a rapidly growing species related to Mycobacterium chelonae, isolated from marine teleost fish, Stephanolepis cirrhifer.</title>
        <authorList>
            <person name="Fukano H."/>
            <person name="Wada S."/>
            <person name="Kurata O."/>
            <person name="Katayama K."/>
            <person name="Fujiwara N."/>
            <person name="Hoshino Y."/>
        </authorList>
    </citation>
    <scope>NUCLEOTIDE SEQUENCE [LARGE SCALE GENOMIC DNA]</scope>
    <source>
        <strain evidence="2 3">NJB0901</strain>
    </source>
</reference>
<dbReference type="KEGG" id="mste:MSTE_02313"/>
<accession>A0A1Z4EXD0</accession>
<keyword evidence="3" id="KW-1185">Reference proteome</keyword>
<dbReference type="InterPro" id="IPR050177">
    <property type="entry name" value="Lipid_A_modif_metabolic_enz"/>
</dbReference>
<dbReference type="Proteomes" id="UP000217954">
    <property type="component" value="Chromosome"/>
</dbReference>
<dbReference type="InterPro" id="IPR001509">
    <property type="entry name" value="Epimerase_deHydtase"/>
</dbReference>
<evidence type="ECO:0000259" key="1">
    <source>
        <dbReference type="Pfam" id="PF01370"/>
    </source>
</evidence>
<proteinExistence type="predicted"/>
<dbReference type="InterPro" id="IPR036291">
    <property type="entry name" value="NAD(P)-bd_dom_sf"/>
</dbReference>
<evidence type="ECO:0000313" key="3">
    <source>
        <dbReference type="Proteomes" id="UP000217954"/>
    </source>
</evidence>
<name>A0A1Z4EXD0_9MYCO</name>
<evidence type="ECO:0000313" key="2">
    <source>
        <dbReference type="EMBL" id="BAX97625.1"/>
    </source>
</evidence>
<dbReference type="SUPFAM" id="SSF51735">
    <property type="entry name" value="NAD(P)-binding Rossmann-fold domains"/>
    <property type="match status" value="1"/>
</dbReference>
<reference evidence="3" key="1">
    <citation type="journal article" date="2017" name="Genome Announc.">
        <title>Complete Genome Sequence of Mycobacterium stephanolepidis.</title>
        <authorList>
            <person name="Fukano H."/>
            <person name="Yoshida M."/>
            <person name="Katayama Y."/>
            <person name="Omatsu T."/>
            <person name="Mizutani T."/>
            <person name="Kurata O."/>
            <person name="Wada S."/>
            <person name="Hoshino Y."/>
        </authorList>
    </citation>
    <scope>NUCLEOTIDE SEQUENCE [LARGE SCALE GENOMIC DNA]</scope>
    <source>
        <strain evidence="3">NJB0901</strain>
    </source>
</reference>
<feature type="domain" description="NAD-dependent epimerase/dehydratase" evidence="1">
    <location>
        <begin position="25"/>
        <end position="237"/>
    </location>
</feature>
<protein>
    <submittedName>
        <fullName evidence="2">Putative oxidoreductase</fullName>
    </submittedName>
</protein>
<dbReference type="AlphaFoldDB" id="A0A1Z4EXD0"/>